<name>A0A5N5X0Y8_9EURO</name>
<gene>
    <name evidence="3" type="ORF">BDV29DRAFT_133627</name>
</gene>
<evidence type="ECO:0000256" key="2">
    <source>
        <dbReference type="SAM" id="Phobius"/>
    </source>
</evidence>
<keyword evidence="2" id="KW-0472">Membrane</keyword>
<keyword evidence="2" id="KW-0812">Transmembrane</keyword>
<feature type="region of interest" description="Disordered" evidence="1">
    <location>
        <begin position="82"/>
        <end position="102"/>
    </location>
</feature>
<evidence type="ECO:0000256" key="1">
    <source>
        <dbReference type="SAM" id="MobiDB-lite"/>
    </source>
</evidence>
<proteinExistence type="predicted"/>
<protein>
    <submittedName>
        <fullName evidence="3">Uncharacterized protein</fullName>
    </submittedName>
</protein>
<dbReference type="Proteomes" id="UP000326565">
    <property type="component" value="Unassembled WGS sequence"/>
</dbReference>
<reference evidence="3 4" key="1">
    <citation type="submission" date="2019-04" db="EMBL/GenBank/DDBJ databases">
        <title>Friends and foes A comparative genomics study of 23 Aspergillus species from section Flavi.</title>
        <authorList>
            <consortium name="DOE Joint Genome Institute"/>
            <person name="Kjaerbolling I."/>
            <person name="Vesth T."/>
            <person name="Frisvad J.C."/>
            <person name="Nybo J.L."/>
            <person name="Theobald S."/>
            <person name="Kildgaard S."/>
            <person name="Isbrandt T."/>
            <person name="Kuo A."/>
            <person name="Sato A."/>
            <person name="Lyhne E.K."/>
            <person name="Kogle M.E."/>
            <person name="Wiebenga A."/>
            <person name="Kun R.S."/>
            <person name="Lubbers R.J."/>
            <person name="Makela M.R."/>
            <person name="Barry K."/>
            <person name="Chovatia M."/>
            <person name="Clum A."/>
            <person name="Daum C."/>
            <person name="Haridas S."/>
            <person name="He G."/>
            <person name="LaButti K."/>
            <person name="Lipzen A."/>
            <person name="Mondo S."/>
            <person name="Riley R."/>
            <person name="Salamov A."/>
            <person name="Simmons B.A."/>
            <person name="Magnuson J.K."/>
            <person name="Henrissat B."/>
            <person name="Mortensen U.H."/>
            <person name="Larsen T.O."/>
            <person name="Devries R.P."/>
            <person name="Grigoriev I.V."/>
            <person name="Machida M."/>
            <person name="Baker S.E."/>
            <person name="Andersen M.R."/>
        </authorList>
    </citation>
    <scope>NUCLEOTIDE SEQUENCE [LARGE SCALE GENOMIC DNA]</scope>
    <source>
        <strain evidence="3 4">CBS 151.66</strain>
    </source>
</reference>
<sequence length="102" mass="11819">MSDCLLVVNYPVCPFFFRDSERCPKGRSSLIVLSRVMSADSAFIVLGLFVYCIYYGDVLRIHTPKYTISTFLPNVQRKQDKGKFEENDAQDIHVMTRDENEE</sequence>
<accession>A0A5N5X0Y8</accession>
<feature type="transmembrane region" description="Helical" evidence="2">
    <location>
        <begin position="36"/>
        <end position="56"/>
    </location>
</feature>
<keyword evidence="2" id="KW-1133">Transmembrane helix</keyword>
<organism evidence="3 4">
    <name type="scientific">Aspergillus leporis</name>
    <dbReference type="NCBI Taxonomy" id="41062"/>
    <lineage>
        <taxon>Eukaryota</taxon>
        <taxon>Fungi</taxon>
        <taxon>Dikarya</taxon>
        <taxon>Ascomycota</taxon>
        <taxon>Pezizomycotina</taxon>
        <taxon>Eurotiomycetes</taxon>
        <taxon>Eurotiomycetidae</taxon>
        <taxon>Eurotiales</taxon>
        <taxon>Aspergillaceae</taxon>
        <taxon>Aspergillus</taxon>
        <taxon>Aspergillus subgen. Circumdati</taxon>
    </lineage>
</organism>
<dbReference type="AlphaFoldDB" id="A0A5N5X0Y8"/>
<evidence type="ECO:0000313" key="4">
    <source>
        <dbReference type="Proteomes" id="UP000326565"/>
    </source>
</evidence>
<dbReference type="EMBL" id="ML732222">
    <property type="protein sequence ID" value="KAB8073687.1"/>
    <property type="molecule type" value="Genomic_DNA"/>
</dbReference>
<keyword evidence="4" id="KW-1185">Reference proteome</keyword>
<evidence type="ECO:0000313" key="3">
    <source>
        <dbReference type="EMBL" id="KAB8073687.1"/>
    </source>
</evidence>